<gene>
    <name evidence="3" type="ORF">CPLU01_15900</name>
</gene>
<dbReference type="InterPro" id="IPR035994">
    <property type="entry name" value="Nucleoside_phosphorylase_sf"/>
</dbReference>
<reference evidence="3" key="1">
    <citation type="journal article" date="2020" name="Phytopathology">
        <title>Genome Sequence Resources of Colletotrichum truncatum, C. plurivorum, C. musicola, and C. sojae: Four Species Pathogenic to Soybean (Glycine max).</title>
        <authorList>
            <person name="Rogerio F."/>
            <person name="Boufleur T.R."/>
            <person name="Ciampi-Guillardi M."/>
            <person name="Sukno S.A."/>
            <person name="Thon M.R."/>
            <person name="Massola Junior N.S."/>
            <person name="Baroncelli R."/>
        </authorList>
    </citation>
    <scope>NUCLEOTIDE SEQUENCE</scope>
    <source>
        <strain evidence="3">LFN00145</strain>
    </source>
</reference>
<dbReference type="EMBL" id="WIGO01000683">
    <property type="protein sequence ID" value="KAF6806492.1"/>
    <property type="molecule type" value="Genomic_DNA"/>
</dbReference>
<comment type="caution">
    <text evidence="3">The sequence shown here is derived from an EMBL/GenBank/DDBJ whole genome shotgun (WGS) entry which is preliminary data.</text>
</comment>
<organism evidence="3 4">
    <name type="scientific">Colletotrichum plurivorum</name>
    <dbReference type="NCBI Taxonomy" id="2175906"/>
    <lineage>
        <taxon>Eukaryota</taxon>
        <taxon>Fungi</taxon>
        <taxon>Dikarya</taxon>
        <taxon>Ascomycota</taxon>
        <taxon>Pezizomycotina</taxon>
        <taxon>Sordariomycetes</taxon>
        <taxon>Hypocreomycetidae</taxon>
        <taxon>Glomerellales</taxon>
        <taxon>Glomerellaceae</taxon>
        <taxon>Colletotrichum</taxon>
        <taxon>Colletotrichum orchidearum species complex</taxon>
    </lineage>
</organism>
<dbReference type="PROSITE" id="PS50837">
    <property type="entry name" value="NACHT"/>
    <property type="match status" value="1"/>
</dbReference>
<sequence length="730" mass="80995">MASGSLKSLERPDSYTIGWVAALPIERAAAKAILDEEHAEPKGLIRHPSDTNVYTWGRIGEHDVVLVSLAAGMHGLTSAATTALSLSASFPSIRIGLLVGIGGAIPRPDDNCDIRLGDVVVSQPDGTTGGVCQYDLVKAKPGERRERKGFLAMPPTVLLKALSSIQSDHEIEDSKIPDILQDMLQAKPKMAKRSKQSPGYVHQGADNDRLFQSSYKRVSGSNCGSCKADEEVQRDPRDTMDPKIHYGIIASGNTQVKDGIARDRIVADVGEDCICFEMEAAGLMNRFPCLVIRGFCDYADSHKNDHWQRYASATAAAYAKQLLGYVPASKVQETKRVLEILQSVDHKVESTRQITAEVKSTVEILKLDFRRRKILKWLAASDPSTNANHARKLRHEGTGAWILGNPKFQDWISGVHRHLWVRGIPGCGKTVLSTVVLDHLPKDDNQIILSFFFDFSETEKQTVDGMLRSFASQLYQGGFDSNNLVDTLFQAHSDGKNKPTTEGLKTVVHDLMAGHQKVIMVLDALDESTRRDHLLSWIHDVLSTPNLSHVRLIYTSREEADFIQSLPGLIGTQCCPSVDSKTVDADIRSYVTATLQCDPRFTRKELSEDLIEQIRNKVGNGANGMWAACQIESLAGCPSRRALRNNLNMLPRDLSETYGRILRSIPQEFEEKSMRLLQFLVYSKKPLTLEQGVEVIATNFDEETPHFDVDSRLFINTDILRHCPSLVSVV</sequence>
<dbReference type="Proteomes" id="UP000654918">
    <property type="component" value="Unassembled WGS sequence"/>
</dbReference>
<dbReference type="InterPro" id="IPR053137">
    <property type="entry name" value="NLR-like"/>
</dbReference>
<evidence type="ECO:0000313" key="4">
    <source>
        <dbReference type="Proteomes" id="UP000654918"/>
    </source>
</evidence>
<dbReference type="PANTHER" id="PTHR46082">
    <property type="entry name" value="ATP/GTP-BINDING PROTEIN-RELATED"/>
    <property type="match status" value="1"/>
</dbReference>
<dbReference type="GO" id="GO:0003824">
    <property type="term" value="F:catalytic activity"/>
    <property type="evidence" value="ECO:0007669"/>
    <property type="project" value="InterPro"/>
</dbReference>
<name>A0A8H6MRI8_9PEZI</name>
<evidence type="ECO:0000313" key="3">
    <source>
        <dbReference type="EMBL" id="KAF6806492.1"/>
    </source>
</evidence>
<dbReference type="SUPFAM" id="SSF52540">
    <property type="entry name" value="P-loop containing nucleoside triphosphate hydrolases"/>
    <property type="match status" value="1"/>
</dbReference>
<keyword evidence="4" id="KW-1185">Reference proteome</keyword>
<keyword evidence="1" id="KW-0677">Repeat</keyword>
<dbReference type="Gene3D" id="3.40.50.1580">
    <property type="entry name" value="Nucleoside phosphorylase domain"/>
    <property type="match status" value="1"/>
</dbReference>
<dbReference type="Gene3D" id="3.40.50.300">
    <property type="entry name" value="P-loop containing nucleotide triphosphate hydrolases"/>
    <property type="match status" value="1"/>
</dbReference>
<evidence type="ECO:0000259" key="2">
    <source>
        <dbReference type="PROSITE" id="PS50837"/>
    </source>
</evidence>
<dbReference type="InterPro" id="IPR056884">
    <property type="entry name" value="NPHP3-like_N"/>
</dbReference>
<dbReference type="InterPro" id="IPR027417">
    <property type="entry name" value="P-loop_NTPase"/>
</dbReference>
<dbReference type="GO" id="GO:0009116">
    <property type="term" value="P:nucleoside metabolic process"/>
    <property type="evidence" value="ECO:0007669"/>
    <property type="project" value="InterPro"/>
</dbReference>
<dbReference type="Pfam" id="PF24883">
    <property type="entry name" value="NPHP3_N"/>
    <property type="match status" value="1"/>
</dbReference>
<dbReference type="PANTHER" id="PTHR46082:SF11">
    <property type="entry name" value="AAA+ ATPASE DOMAIN-CONTAINING PROTEIN-RELATED"/>
    <property type="match status" value="1"/>
</dbReference>
<feature type="domain" description="NACHT" evidence="2">
    <location>
        <begin position="417"/>
        <end position="560"/>
    </location>
</feature>
<accession>A0A8H6MRI8</accession>
<evidence type="ECO:0000256" key="1">
    <source>
        <dbReference type="ARBA" id="ARBA00022737"/>
    </source>
</evidence>
<dbReference type="InterPro" id="IPR007111">
    <property type="entry name" value="NACHT_NTPase"/>
</dbReference>
<dbReference type="AlphaFoldDB" id="A0A8H6MRI8"/>
<dbReference type="SUPFAM" id="SSF53167">
    <property type="entry name" value="Purine and uridine phosphorylases"/>
    <property type="match status" value="1"/>
</dbReference>
<proteinExistence type="predicted"/>
<protein>
    <submittedName>
        <fullName evidence="3">NACHT and ankyrin domain protein</fullName>
    </submittedName>
</protein>